<dbReference type="SUPFAM" id="SSF46767">
    <property type="entry name" value="Methylated DNA-protein cysteine methyltransferase, C-terminal domain"/>
    <property type="match status" value="1"/>
</dbReference>
<dbReference type="GO" id="GO:0006281">
    <property type="term" value="P:DNA repair"/>
    <property type="evidence" value="ECO:0007669"/>
    <property type="project" value="InterPro"/>
</dbReference>
<evidence type="ECO:0000313" key="3">
    <source>
        <dbReference type="EMBL" id="CDM64257.1"/>
    </source>
</evidence>
<dbReference type="Proteomes" id="UP000031518">
    <property type="component" value="Unassembled WGS sequence"/>
</dbReference>
<name>A0A0B6WU93_9BACT</name>
<reference evidence="3 4" key="2">
    <citation type="submission" date="2015-01" db="EMBL/GenBank/DDBJ databases">
        <title>Complete genome sequence of Pyrinomonas methylaliphatogenes type strain K22T.</title>
        <authorList>
            <person name="Lee K.C.Y."/>
            <person name="Power J.F."/>
            <person name="Dunfield P.F."/>
            <person name="Morgan X.C."/>
            <person name="Huttenhower C."/>
            <person name="Stott M.B."/>
        </authorList>
    </citation>
    <scope>NUCLEOTIDE SEQUENCE [LARGE SCALE GENOMIC DNA]</scope>
    <source>
        <strain evidence="3 4">K22</strain>
    </source>
</reference>
<evidence type="ECO:0000313" key="4">
    <source>
        <dbReference type="Proteomes" id="UP000031518"/>
    </source>
</evidence>
<evidence type="ECO:0000256" key="1">
    <source>
        <dbReference type="ARBA" id="ARBA00022763"/>
    </source>
</evidence>
<dbReference type="PANTHER" id="PTHR42942:SF1">
    <property type="entry name" value="ALKYLTRANSFERASE-LIKE PROTEIN 1"/>
    <property type="match status" value="1"/>
</dbReference>
<dbReference type="CDD" id="cd06445">
    <property type="entry name" value="ATase"/>
    <property type="match status" value="1"/>
</dbReference>
<keyword evidence="3" id="KW-0489">Methyltransferase</keyword>
<keyword evidence="4" id="KW-1185">Reference proteome</keyword>
<dbReference type="GO" id="GO:0008168">
    <property type="term" value="F:methyltransferase activity"/>
    <property type="evidence" value="ECO:0007669"/>
    <property type="project" value="UniProtKB-KW"/>
</dbReference>
<dbReference type="EMBL" id="CBXV010000001">
    <property type="protein sequence ID" value="CDM64257.1"/>
    <property type="molecule type" value="Genomic_DNA"/>
</dbReference>
<dbReference type="RefSeq" id="WP_041973353.1">
    <property type="nucleotide sequence ID" value="NZ_CBXV010000001.1"/>
</dbReference>
<feature type="domain" description="Methylated-DNA-[protein]-cysteine S-methyltransferase DNA binding" evidence="2">
    <location>
        <begin position="17"/>
        <end position="96"/>
    </location>
</feature>
<dbReference type="PANTHER" id="PTHR42942">
    <property type="entry name" value="6-O-METHYLGUANINE DNA METHYLTRANSFERASE"/>
    <property type="match status" value="1"/>
</dbReference>
<organism evidence="3 4">
    <name type="scientific">Pyrinomonas methylaliphatogenes</name>
    <dbReference type="NCBI Taxonomy" id="454194"/>
    <lineage>
        <taxon>Bacteria</taxon>
        <taxon>Pseudomonadati</taxon>
        <taxon>Acidobacteriota</taxon>
        <taxon>Blastocatellia</taxon>
        <taxon>Blastocatellales</taxon>
        <taxon>Pyrinomonadaceae</taxon>
        <taxon>Pyrinomonas</taxon>
    </lineage>
</organism>
<dbReference type="InterPro" id="IPR036217">
    <property type="entry name" value="MethylDNA_cys_MeTrfase_DNAb"/>
</dbReference>
<dbReference type="STRING" id="454194.PYK22_00250"/>
<keyword evidence="3" id="KW-0808">Transferase</keyword>
<sequence>MERNRNADPTRADDPNYRERVFEIVRRIPPGRVMTYGQIARLLGPEYSARTVGFVMHSADDSVPWHRVINSQGGCSTSRIMLPPDKQQRMLEAEGVIFDARGRCDLARYLWSPEAKEDETQGALF</sequence>
<dbReference type="InterPro" id="IPR052520">
    <property type="entry name" value="ATL_DNA_repair"/>
</dbReference>
<gene>
    <name evidence="3" type="ORF">PYK22_00250</name>
</gene>
<dbReference type="GO" id="GO:0032259">
    <property type="term" value="P:methylation"/>
    <property type="evidence" value="ECO:0007669"/>
    <property type="project" value="UniProtKB-KW"/>
</dbReference>
<dbReference type="Gene3D" id="1.10.10.10">
    <property type="entry name" value="Winged helix-like DNA-binding domain superfamily/Winged helix DNA-binding domain"/>
    <property type="match status" value="1"/>
</dbReference>
<dbReference type="InterPro" id="IPR014048">
    <property type="entry name" value="MethylDNA_cys_MeTrfase_DNA-bd"/>
</dbReference>
<accession>A0A0B6WU93</accession>
<dbReference type="InterPro" id="IPR036388">
    <property type="entry name" value="WH-like_DNA-bd_sf"/>
</dbReference>
<proteinExistence type="predicted"/>
<dbReference type="OrthoDB" id="9789813at2"/>
<keyword evidence="1" id="KW-0227">DNA damage</keyword>
<reference evidence="3 4" key="1">
    <citation type="submission" date="2013-12" db="EMBL/GenBank/DDBJ databases">
        <authorList>
            <person name="Stott M."/>
        </authorList>
    </citation>
    <scope>NUCLEOTIDE SEQUENCE [LARGE SCALE GENOMIC DNA]</scope>
    <source>
        <strain evidence="3 4">K22</strain>
    </source>
</reference>
<dbReference type="AlphaFoldDB" id="A0A0B6WU93"/>
<evidence type="ECO:0000259" key="2">
    <source>
        <dbReference type="Pfam" id="PF01035"/>
    </source>
</evidence>
<dbReference type="Pfam" id="PF01035">
    <property type="entry name" value="DNA_binding_1"/>
    <property type="match status" value="1"/>
</dbReference>
<protein>
    <submittedName>
        <fullName evidence="3">Predicted methylated DNA-protein cysteine methyltransferase</fullName>
    </submittedName>
</protein>